<gene>
    <name evidence="2" type="ORF">VMF7928_01551</name>
</gene>
<dbReference type="NCBIfam" id="NF041249">
    <property type="entry name" value="T6SS_TssI_Fran"/>
    <property type="match status" value="1"/>
</dbReference>
<reference evidence="2" key="1">
    <citation type="submission" date="2021-11" db="EMBL/GenBank/DDBJ databases">
        <authorList>
            <person name="Rodrigo-Torres L."/>
            <person name="Arahal R. D."/>
            <person name="Lucena T."/>
        </authorList>
    </citation>
    <scope>NUCLEOTIDE SEQUENCE</scope>
    <source>
        <strain evidence="2">CECT 7928</strain>
    </source>
</reference>
<dbReference type="EMBL" id="CAKLDM010000002">
    <property type="protein sequence ID" value="CAH0538620.1"/>
    <property type="molecule type" value="Genomic_DNA"/>
</dbReference>
<dbReference type="Proteomes" id="UP000838748">
    <property type="component" value="Unassembled WGS sequence"/>
</dbReference>
<proteinExistence type="predicted"/>
<feature type="compositionally biased region" description="Polar residues" evidence="1">
    <location>
        <begin position="7"/>
        <end position="35"/>
    </location>
</feature>
<organism evidence="2 3">
    <name type="scientific">Vibrio marisflavi CECT 7928</name>
    <dbReference type="NCBI Taxonomy" id="634439"/>
    <lineage>
        <taxon>Bacteria</taxon>
        <taxon>Pseudomonadati</taxon>
        <taxon>Pseudomonadota</taxon>
        <taxon>Gammaproteobacteria</taxon>
        <taxon>Vibrionales</taxon>
        <taxon>Vibrionaceae</taxon>
        <taxon>Vibrio</taxon>
    </lineage>
</organism>
<comment type="caution">
    <text evidence="2">The sequence shown here is derived from an EMBL/GenBank/DDBJ whole genome shotgun (WGS) entry which is preliminary data.</text>
</comment>
<name>A0ABM9A2R6_9VIBR</name>
<keyword evidence="3" id="KW-1185">Reference proteome</keyword>
<sequence length="164" mass="16918">MAKHNIAMNSEGVSIQTNGDSDDQNCQVSYSSDGNSSQVVSDSASVQATNAISLTCGDYQVNIQKDGLQIKNNSGTIAWNDDGITLNVGSSKIELTSDGITITGNTVNIKGTQSISMSATQDFKADGGNMAFSATQGMSLKSMTTLAAEANITASFKGMPTSIG</sequence>
<feature type="region of interest" description="Disordered" evidence="1">
    <location>
        <begin position="1"/>
        <end position="38"/>
    </location>
</feature>
<evidence type="ECO:0000313" key="2">
    <source>
        <dbReference type="EMBL" id="CAH0538620.1"/>
    </source>
</evidence>
<dbReference type="RefSeq" id="WP_237360900.1">
    <property type="nucleotide sequence ID" value="NZ_CAKLDM010000002.1"/>
</dbReference>
<evidence type="ECO:0000256" key="1">
    <source>
        <dbReference type="SAM" id="MobiDB-lite"/>
    </source>
</evidence>
<evidence type="ECO:0000313" key="3">
    <source>
        <dbReference type="Proteomes" id="UP000838748"/>
    </source>
</evidence>
<accession>A0ABM9A2R6</accession>
<protein>
    <submittedName>
        <fullName evidence="2">Uncharacterized protein</fullName>
    </submittedName>
</protein>
<dbReference type="Gene3D" id="2.20.220.20">
    <property type="match status" value="1"/>
</dbReference>